<comment type="caution">
    <text evidence="1">The sequence shown here is derived from an EMBL/GenBank/DDBJ whole genome shotgun (WGS) entry which is preliminary data.</text>
</comment>
<name>A0A2T0KJ09_9ACTN</name>
<sequence length="64" mass="6717">MSEPITAAQSAAEWAEVLREKPPIVLATGPAADAARAERDAVHPLLAAMRAAANTKFDAKGHPR</sequence>
<dbReference type="Proteomes" id="UP000239415">
    <property type="component" value="Unassembled WGS sequence"/>
</dbReference>
<dbReference type="RefSeq" id="WP_106316695.1">
    <property type="nucleotide sequence ID" value="NZ_BOMO01000041.1"/>
</dbReference>
<organism evidence="1 2">
    <name type="scientific">Actinoplanes italicus</name>
    <dbReference type="NCBI Taxonomy" id="113567"/>
    <lineage>
        <taxon>Bacteria</taxon>
        <taxon>Bacillati</taxon>
        <taxon>Actinomycetota</taxon>
        <taxon>Actinomycetes</taxon>
        <taxon>Micromonosporales</taxon>
        <taxon>Micromonosporaceae</taxon>
        <taxon>Actinoplanes</taxon>
    </lineage>
</organism>
<dbReference type="EMBL" id="PVMZ01000003">
    <property type="protein sequence ID" value="PRX23507.1"/>
    <property type="molecule type" value="Genomic_DNA"/>
</dbReference>
<protein>
    <submittedName>
        <fullName evidence="1">Uncharacterized protein</fullName>
    </submittedName>
</protein>
<gene>
    <name evidence="1" type="ORF">CLV67_103255</name>
</gene>
<evidence type="ECO:0000313" key="1">
    <source>
        <dbReference type="EMBL" id="PRX23507.1"/>
    </source>
</evidence>
<keyword evidence="2" id="KW-1185">Reference proteome</keyword>
<dbReference type="AlphaFoldDB" id="A0A2T0KJ09"/>
<reference evidence="1 2" key="1">
    <citation type="submission" date="2018-03" db="EMBL/GenBank/DDBJ databases">
        <title>Genomic Encyclopedia of Archaeal and Bacterial Type Strains, Phase II (KMG-II): from individual species to whole genera.</title>
        <authorList>
            <person name="Goeker M."/>
        </authorList>
    </citation>
    <scope>NUCLEOTIDE SEQUENCE [LARGE SCALE GENOMIC DNA]</scope>
    <source>
        <strain evidence="1 2">DSM 43146</strain>
    </source>
</reference>
<proteinExistence type="predicted"/>
<accession>A0A2T0KJ09</accession>
<evidence type="ECO:0000313" key="2">
    <source>
        <dbReference type="Proteomes" id="UP000239415"/>
    </source>
</evidence>